<proteinExistence type="predicted"/>
<keyword evidence="1" id="KW-1133">Transmembrane helix</keyword>
<gene>
    <name evidence="2" type="ORF">SAMN05421753_12036</name>
</gene>
<reference evidence="3" key="1">
    <citation type="submission" date="2016-10" db="EMBL/GenBank/DDBJ databases">
        <authorList>
            <person name="Varghese N."/>
            <person name="Submissions S."/>
        </authorList>
    </citation>
    <scope>NUCLEOTIDE SEQUENCE [LARGE SCALE GENOMIC DNA]</scope>
    <source>
        <strain evidence="3">DSM 26348</strain>
    </source>
</reference>
<dbReference type="AlphaFoldDB" id="A0A1I3R714"/>
<name>A0A1I3R714_9PLAN</name>
<keyword evidence="1" id="KW-0812">Transmembrane</keyword>
<sequence>MNFFDLFSLLIAAGLLLASIRPEKVSSAKAYKKALWYFFAALILHYPLSEIFYVGVFLSFVARPIGFLLILMSFAFLCRAFAGQHLSSKI</sequence>
<dbReference type="Proteomes" id="UP000199518">
    <property type="component" value="Unassembled WGS sequence"/>
</dbReference>
<accession>A0A1I3R714</accession>
<feature type="transmembrane region" description="Helical" evidence="1">
    <location>
        <begin position="65"/>
        <end position="82"/>
    </location>
</feature>
<dbReference type="EMBL" id="FOQD01000020">
    <property type="protein sequence ID" value="SFJ42393.1"/>
    <property type="molecule type" value="Genomic_DNA"/>
</dbReference>
<feature type="transmembrane region" description="Helical" evidence="1">
    <location>
        <begin position="38"/>
        <end position="58"/>
    </location>
</feature>
<keyword evidence="1" id="KW-0472">Membrane</keyword>
<organism evidence="2 3">
    <name type="scientific">Planctomicrobium piriforme</name>
    <dbReference type="NCBI Taxonomy" id="1576369"/>
    <lineage>
        <taxon>Bacteria</taxon>
        <taxon>Pseudomonadati</taxon>
        <taxon>Planctomycetota</taxon>
        <taxon>Planctomycetia</taxon>
        <taxon>Planctomycetales</taxon>
        <taxon>Planctomycetaceae</taxon>
        <taxon>Planctomicrobium</taxon>
    </lineage>
</organism>
<dbReference type="RefSeq" id="WP_092055607.1">
    <property type="nucleotide sequence ID" value="NZ_FOQD01000020.1"/>
</dbReference>
<evidence type="ECO:0000256" key="1">
    <source>
        <dbReference type="SAM" id="Phobius"/>
    </source>
</evidence>
<evidence type="ECO:0000313" key="3">
    <source>
        <dbReference type="Proteomes" id="UP000199518"/>
    </source>
</evidence>
<dbReference type="STRING" id="1576369.SAMN05421753_12036"/>
<evidence type="ECO:0000313" key="2">
    <source>
        <dbReference type="EMBL" id="SFJ42393.1"/>
    </source>
</evidence>
<protein>
    <submittedName>
        <fullName evidence="2">Uncharacterized protein</fullName>
    </submittedName>
</protein>
<keyword evidence="3" id="KW-1185">Reference proteome</keyword>